<gene>
    <name evidence="1" type="ORF">WMO23_10905</name>
</gene>
<organism evidence="1 2">
    <name type="scientific">Megasphaera intestinihominis</name>
    <dbReference type="NCBI Taxonomy" id="3133159"/>
    <lineage>
        <taxon>Bacteria</taxon>
        <taxon>Bacillati</taxon>
        <taxon>Bacillota</taxon>
        <taxon>Negativicutes</taxon>
        <taxon>Veillonellales</taxon>
        <taxon>Veillonellaceae</taxon>
        <taxon>Megasphaera</taxon>
    </lineage>
</organism>
<evidence type="ECO:0000313" key="1">
    <source>
        <dbReference type="EMBL" id="MEQ2423233.1"/>
    </source>
</evidence>
<proteinExistence type="predicted"/>
<sequence>MQHLLHKGSPGVQLIIAIRENYYDISYSVKTIDPVWIAGNGKNEGLWVNNKSGFFILNPDLSHHRAYRSVHNVSLVFTNLRIIVQQGDVSLPGYFFIYQNGVQHECGLLSNYVIKPTYLSPLPCYTHSRKTKKTIKNACNDRIMNRQQKGADLMKNIEWKDKVASFKKIDVRGIAGNFLDGLKKQAAKLPVGEGMEVIQSFEPIPLYEIMEMLGYEHYTEKTAEHEYHAYFYRTEEKGNVEDAPERPAVITNYPMIDEKLGELAVEFWDMTWKSEKRYLDYNIRLLLSLANAVGAGRMRQAMRELLKAYANGLDSRALDDVFEQLAWNMGIGFFSSEIAPSPLFHAYKLIKQMEKQGKERNEINQMLREKLSDKKGGCK</sequence>
<name>A0ABV1CYM0_9FIRM</name>
<evidence type="ECO:0000313" key="2">
    <source>
        <dbReference type="Proteomes" id="UP001433088"/>
    </source>
</evidence>
<comment type="caution">
    <text evidence="1">The sequence shown here is derived from an EMBL/GenBank/DDBJ whole genome shotgun (WGS) entry which is preliminary data.</text>
</comment>
<dbReference type="EMBL" id="JBBMEU010000104">
    <property type="protein sequence ID" value="MEQ2423233.1"/>
    <property type="molecule type" value="Genomic_DNA"/>
</dbReference>
<dbReference type="Proteomes" id="UP001433088">
    <property type="component" value="Unassembled WGS sequence"/>
</dbReference>
<reference evidence="1 2" key="1">
    <citation type="submission" date="2024-03" db="EMBL/GenBank/DDBJ databases">
        <title>Human intestinal bacterial collection.</title>
        <authorList>
            <person name="Pauvert C."/>
            <person name="Hitch T.C.A."/>
            <person name="Clavel T."/>
        </authorList>
    </citation>
    <scope>NUCLEOTIDE SEQUENCE [LARGE SCALE GENOMIC DNA]</scope>
    <source>
        <strain evidence="1 2">CLA-AA-H81</strain>
    </source>
</reference>
<accession>A0ABV1CYM0</accession>
<protein>
    <submittedName>
        <fullName evidence="1">DUF2249 domain-containing protein</fullName>
    </submittedName>
</protein>
<keyword evidence="2" id="KW-1185">Reference proteome</keyword>
<dbReference type="RefSeq" id="WP_239639912.1">
    <property type="nucleotide sequence ID" value="NZ_JBBMEU010000104.1"/>
</dbReference>